<dbReference type="RefSeq" id="WP_117926342.1">
    <property type="nucleotide sequence ID" value="NZ_CAXTCG010000024.1"/>
</dbReference>
<evidence type="ECO:0000256" key="1">
    <source>
        <dbReference type="SAM" id="SignalP"/>
    </source>
</evidence>
<sequence>MKIKFLSAVLITAFIAVTGYDAYVSQQDANMLDLAITNVEALALGENGELGCGGHSTWVPNHYLGTANCWNGGSHKKCKEMSGVCCNPSEQTDCDGILKKK</sequence>
<organism evidence="2 3">
    <name type="scientific">Phocaeicola vulgatus</name>
    <name type="common">Bacteroides vulgatus</name>
    <dbReference type="NCBI Taxonomy" id="821"/>
    <lineage>
        <taxon>Bacteria</taxon>
        <taxon>Pseudomonadati</taxon>
        <taxon>Bacteroidota</taxon>
        <taxon>Bacteroidia</taxon>
        <taxon>Bacteroidales</taxon>
        <taxon>Bacteroidaceae</taxon>
        <taxon>Phocaeicola</taxon>
    </lineage>
</organism>
<dbReference type="EMBL" id="JAJCQG010000092">
    <property type="protein sequence ID" value="MCB7283235.1"/>
    <property type="molecule type" value="Genomic_DNA"/>
</dbReference>
<evidence type="ECO:0000313" key="2">
    <source>
        <dbReference type="EMBL" id="MCB7283235.1"/>
    </source>
</evidence>
<gene>
    <name evidence="2" type="ORF">LI282_19660</name>
</gene>
<name>A0AAP2SL14_PHOVU</name>
<evidence type="ECO:0000313" key="3">
    <source>
        <dbReference type="Proteomes" id="UP001199363"/>
    </source>
</evidence>
<protein>
    <submittedName>
        <fullName evidence="2">NVEALA domain-containing protein</fullName>
    </submittedName>
</protein>
<feature type="chain" id="PRO_5043016319" evidence="1">
    <location>
        <begin position="23"/>
        <end position="101"/>
    </location>
</feature>
<comment type="caution">
    <text evidence="2">The sequence shown here is derived from an EMBL/GenBank/DDBJ whole genome shotgun (WGS) entry which is preliminary data.</text>
</comment>
<feature type="signal peptide" evidence="1">
    <location>
        <begin position="1"/>
        <end position="22"/>
    </location>
</feature>
<dbReference type="Proteomes" id="UP001199363">
    <property type="component" value="Unassembled WGS sequence"/>
</dbReference>
<dbReference type="AlphaFoldDB" id="A0AAP2SL14"/>
<accession>A0AAP2SL14</accession>
<keyword evidence="1" id="KW-0732">Signal</keyword>
<reference evidence="2" key="1">
    <citation type="submission" date="2021-10" db="EMBL/GenBank/DDBJ databases">
        <title>Collection of gut derived symbiotic bacterial strains cultured from healthy donors.</title>
        <authorList>
            <person name="Lin H."/>
            <person name="Littmann E."/>
            <person name="Kohout C."/>
            <person name="Pamer E.G."/>
        </authorList>
    </citation>
    <scope>NUCLEOTIDE SEQUENCE</scope>
    <source>
        <strain evidence="2">DFI.1.167</strain>
    </source>
</reference>
<proteinExistence type="predicted"/>